<protein>
    <submittedName>
        <fullName evidence="1">Uncharacterized protein</fullName>
    </submittedName>
</protein>
<sequence length="69" mass="8173">MLGMNAERSAAVLDQLREQFGEPEILVNDFPPIQETYLWEENRHIIRFNGKNEVHYRARFPALAEWISD</sequence>
<dbReference type="AlphaFoldDB" id="A0A8J4H2M7"/>
<comment type="caution">
    <text evidence="1">The sequence shown here is derived from an EMBL/GenBank/DDBJ whole genome shotgun (WGS) entry which is preliminary data.</text>
</comment>
<reference evidence="1" key="1">
    <citation type="submission" date="2021-04" db="EMBL/GenBank/DDBJ databases">
        <title>Draft genome sequence of Xylanibacillus composti strain K13.</title>
        <authorList>
            <person name="Uke A."/>
            <person name="Chhe C."/>
            <person name="Baramee S."/>
            <person name="Kosugi A."/>
        </authorList>
    </citation>
    <scope>NUCLEOTIDE SEQUENCE</scope>
    <source>
        <strain evidence="1">K13</strain>
    </source>
</reference>
<dbReference type="EMBL" id="BOVK01000033">
    <property type="protein sequence ID" value="GIQ69808.1"/>
    <property type="molecule type" value="Genomic_DNA"/>
</dbReference>
<accession>A0A8J4H2M7</accession>
<proteinExistence type="predicted"/>
<dbReference type="RefSeq" id="WP_213412598.1">
    <property type="nucleotide sequence ID" value="NZ_BOVK01000033.1"/>
</dbReference>
<keyword evidence="2" id="KW-1185">Reference proteome</keyword>
<gene>
    <name evidence="1" type="ORF">XYCOK13_26320</name>
</gene>
<organism evidence="1 2">
    <name type="scientific">Xylanibacillus composti</name>
    <dbReference type="NCBI Taxonomy" id="1572762"/>
    <lineage>
        <taxon>Bacteria</taxon>
        <taxon>Bacillati</taxon>
        <taxon>Bacillota</taxon>
        <taxon>Bacilli</taxon>
        <taxon>Bacillales</taxon>
        <taxon>Paenibacillaceae</taxon>
        <taxon>Xylanibacillus</taxon>
    </lineage>
</organism>
<dbReference type="Proteomes" id="UP000677918">
    <property type="component" value="Unassembled WGS sequence"/>
</dbReference>
<evidence type="ECO:0000313" key="2">
    <source>
        <dbReference type="Proteomes" id="UP000677918"/>
    </source>
</evidence>
<name>A0A8J4H2M7_9BACL</name>
<evidence type="ECO:0000313" key="1">
    <source>
        <dbReference type="EMBL" id="GIQ69808.1"/>
    </source>
</evidence>